<dbReference type="InterPro" id="IPR013766">
    <property type="entry name" value="Thioredoxin_domain"/>
</dbReference>
<dbReference type="RefSeq" id="WP_045779547.1">
    <property type="nucleotide sequence ID" value="NZ_LAJX01000129.1"/>
</dbReference>
<gene>
    <name evidence="3" type="ORF">VZ94_12985</name>
</gene>
<accession>A0A0F3IHB6</accession>
<feature type="chain" id="PRO_5002462129" evidence="1">
    <location>
        <begin position="22"/>
        <end position="165"/>
    </location>
</feature>
<dbReference type="InterPro" id="IPR036249">
    <property type="entry name" value="Thioredoxin-like_sf"/>
</dbReference>
<protein>
    <submittedName>
        <fullName evidence="3">Redoxin</fullName>
    </submittedName>
</protein>
<evidence type="ECO:0000313" key="3">
    <source>
        <dbReference type="EMBL" id="KJV06180.1"/>
    </source>
</evidence>
<dbReference type="CDD" id="cd02966">
    <property type="entry name" value="TlpA_like_family"/>
    <property type="match status" value="1"/>
</dbReference>
<dbReference type="PANTHER" id="PTHR42852">
    <property type="entry name" value="THIOL:DISULFIDE INTERCHANGE PROTEIN DSBE"/>
    <property type="match status" value="1"/>
</dbReference>
<dbReference type="Proteomes" id="UP000033684">
    <property type="component" value="Unassembled WGS sequence"/>
</dbReference>
<reference evidence="4" key="1">
    <citation type="submission" date="2015-03" db="EMBL/GenBank/DDBJ databases">
        <title>Draft genome sequence of a novel methanotroph (Sn10-6) isolated from flooded ricefield rhizosphere in India.</title>
        <authorList>
            <person name="Pandit P.S."/>
            <person name="Pore S.D."/>
            <person name="Arora P."/>
            <person name="Kapse N.G."/>
            <person name="Dhakephalkar P.K."/>
            <person name="Rahalkar M.C."/>
        </authorList>
    </citation>
    <scope>NUCLEOTIDE SEQUENCE [LARGE SCALE GENOMIC DNA]</scope>
    <source>
        <strain evidence="4">Sn10-6</strain>
    </source>
</reference>
<dbReference type="PROSITE" id="PS51352">
    <property type="entry name" value="THIOREDOXIN_2"/>
    <property type="match status" value="1"/>
</dbReference>
<organism evidence="3 4">
    <name type="scientific">Methylocucumis oryzae</name>
    <dbReference type="NCBI Taxonomy" id="1632867"/>
    <lineage>
        <taxon>Bacteria</taxon>
        <taxon>Pseudomonadati</taxon>
        <taxon>Pseudomonadota</taxon>
        <taxon>Gammaproteobacteria</taxon>
        <taxon>Methylococcales</taxon>
        <taxon>Methylococcaceae</taxon>
        <taxon>Methylocucumis</taxon>
    </lineage>
</organism>
<dbReference type="AlphaFoldDB" id="A0A0F3IHB6"/>
<feature type="signal peptide" evidence="1">
    <location>
        <begin position="1"/>
        <end position="21"/>
    </location>
</feature>
<reference evidence="3 4" key="2">
    <citation type="journal article" date="2016" name="Microb. Ecol.">
        <title>Genome Characteristics of a Novel Type I Methanotroph (Sn10-6) Isolated from a Flooded Indian Rice Field.</title>
        <authorList>
            <person name="Rahalkar M.C."/>
            <person name="Pandit P.S."/>
            <person name="Dhakephalkar P.K."/>
            <person name="Pore S."/>
            <person name="Arora P."/>
            <person name="Kapse N."/>
        </authorList>
    </citation>
    <scope>NUCLEOTIDE SEQUENCE [LARGE SCALE GENOMIC DNA]</scope>
    <source>
        <strain evidence="3 4">Sn10-6</strain>
    </source>
</reference>
<dbReference type="EMBL" id="LAJX01000129">
    <property type="protein sequence ID" value="KJV06180.1"/>
    <property type="molecule type" value="Genomic_DNA"/>
</dbReference>
<dbReference type="InterPro" id="IPR000866">
    <property type="entry name" value="AhpC/TSA"/>
</dbReference>
<evidence type="ECO:0000313" key="4">
    <source>
        <dbReference type="Proteomes" id="UP000033684"/>
    </source>
</evidence>
<feature type="domain" description="Thioredoxin" evidence="2">
    <location>
        <begin position="22"/>
        <end position="164"/>
    </location>
</feature>
<dbReference type="Gene3D" id="3.40.30.10">
    <property type="entry name" value="Glutaredoxin"/>
    <property type="match status" value="1"/>
</dbReference>
<dbReference type="InterPro" id="IPR050553">
    <property type="entry name" value="Thioredoxin_ResA/DsbE_sf"/>
</dbReference>
<sequence length="165" mass="18569">MNYFRITSLLAVGLLSFTAHAIEIGANAPLFTLPDLAQAQPVTLKNYTGKVVYLDFWASWCAPCRVSFPLLEELHKKLKSQGFEVVAVNLDETKDKAQQFLRDFPVGFTVLHDASGEWADKYTIESMPTSFIIDKHGVVRYIHHGFTSDDIKTIEAQVTDYLKAN</sequence>
<evidence type="ECO:0000259" key="2">
    <source>
        <dbReference type="PROSITE" id="PS51352"/>
    </source>
</evidence>
<dbReference type="SUPFAM" id="SSF52833">
    <property type="entry name" value="Thioredoxin-like"/>
    <property type="match status" value="1"/>
</dbReference>
<name>A0A0F3IHB6_9GAMM</name>
<dbReference type="PANTHER" id="PTHR42852:SF18">
    <property type="entry name" value="CHROMOSOME UNDETERMINED SCAFFOLD_47, WHOLE GENOME SHOTGUN SEQUENCE"/>
    <property type="match status" value="1"/>
</dbReference>
<evidence type="ECO:0000256" key="1">
    <source>
        <dbReference type="SAM" id="SignalP"/>
    </source>
</evidence>
<keyword evidence="1" id="KW-0732">Signal</keyword>
<keyword evidence="4" id="KW-1185">Reference proteome</keyword>
<proteinExistence type="predicted"/>
<comment type="caution">
    <text evidence="3">The sequence shown here is derived from an EMBL/GenBank/DDBJ whole genome shotgun (WGS) entry which is preliminary data.</text>
</comment>
<dbReference type="GO" id="GO:0016209">
    <property type="term" value="F:antioxidant activity"/>
    <property type="evidence" value="ECO:0007669"/>
    <property type="project" value="InterPro"/>
</dbReference>
<dbReference type="Pfam" id="PF00578">
    <property type="entry name" value="AhpC-TSA"/>
    <property type="match status" value="1"/>
</dbReference>
<dbReference type="OrthoDB" id="9799347at2"/>
<dbReference type="GO" id="GO:0016491">
    <property type="term" value="F:oxidoreductase activity"/>
    <property type="evidence" value="ECO:0007669"/>
    <property type="project" value="InterPro"/>
</dbReference>